<accession>A0A3B1AW98</accession>
<evidence type="ECO:0000313" key="12">
    <source>
        <dbReference type="EMBL" id="VAX08022.1"/>
    </source>
</evidence>
<keyword evidence="2" id="KW-0963">Cytoplasm</keyword>
<gene>
    <name evidence="12" type="ORF">MNBD_GAMMA26-1691</name>
</gene>
<protein>
    <submittedName>
        <fullName evidence="12">Crossover junction endodeoxyribonuclease RuvC</fullName>
        <ecNumber evidence="12">3.1.22.4</ecNumber>
    </submittedName>
</protein>
<dbReference type="GO" id="GO:0006281">
    <property type="term" value="P:DNA repair"/>
    <property type="evidence" value="ECO:0007669"/>
    <property type="project" value="UniProtKB-KW"/>
</dbReference>
<organism evidence="12">
    <name type="scientific">hydrothermal vent metagenome</name>
    <dbReference type="NCBI Taxonomy" id="652676"/>
    <lineage>
        <taxon>unclassified sequences</taxon>
        <taxon>metagenomes</taxon>
        <taxon>ecological metagenomes</taxon>
    </lineage>
</organism>
<proteinExistence type="inferred from homology"/>
<dbReference type="GO" id="GO:0046872">
    <property type="term" value="F:metal ion binding"/>
    <property type="evidence" value="ECO:0007669"/>
    <property type="project" value="UniProtKB-KW"/>
</dbReference>
<dbReference type="GO" id="GO:0006310">
    <property type="term" value="P:DNA recombination"/>
    <property type="evidence" value="ECO:0007669"/>
    <property type="project" value="UniProtKB-KW"/>
</dbReference>
<dbReference type="HAMAP" id="MF_00034">
    <property type="entry name" value="RuvC"/>
    <property type="match status" value="1"/>
</dbReference>
<dbReference type="FunFam" id="3.30.420.10:FF:000002">
    <property type="entry name" value="Crossover junction endodeoxyribonuclease RuvC"/>
    <property type="match status" value="1"/>
</dbReference>
<dbReference type="PROSITE" id="PS01321">
    <property type="entry name" value="RUVC"/>
    <property type="match status" value="1"/>
</dbReference>
<keyword evidence="8" id="KW-0460">Magnesium</keyword>
<evidence type="ECO:0000256" key="1">
    <source>
        <dbReference type="ARBA" id="ARBA00009518"/>
    </source>
</evidence>
<dbReference type="InterPro" id="IPR036397">
    <property type="entry name" value="RNaseH_sf"/>
</dbReference>
<evidence type="ECO:0000256" key="11">
    <source>
        <dbReference type="ARBA" id="ARBA00023204"/>
    </source>
</evidence>
<reference evidence="12" key="1">
    <citation type="submission" date="2018-06" db="EMBL/GenBank/DDBJ databases">
        <authorList>
            <person name="Zhirakovskaya E."/>
        </authorList>
    </citation>
    <scope>NUCLEOTIDE SEQUENCE</scope>
</reference>
<evidence type="ECO:0000256" key="10">
    <source>
        <dbReference type="ARBA" id="ARBA00023172"/>
    </source>
</evidence>
<dbReference type="EMBL" id="UOFX01000034">
    <property type="protein sequence ID" value="VAX08022.1"/>
    <property type="molecule type" value="Genomic_DNA"/>
</dbReference>
<evidence type="ECO:0000256" key="6">
    <source>
        <dbReference type="ARBA" id="ARBA00022763"/>
    </source>
</evidence>
<dbReference type="Gene3D" id="3.30.420.10">
    <property type="entry name" value="Ribonuclease H-like superfamily/Ribonuclease H"/>
    <property type="match status" value="1"/>
</dbReference>
<comment type="similarity">
    <text evidence="1">Belongs to the RuvC family.</text>
</comment>
<evidence type="ECO:0000256" key="9">
    <source>
        <dbReference type="ARBA" id="ARBA00023125"/>
    </source>
</evidence>
<name>A0A3B1AW98_9ZZZZ</name>
<dbReference type="NCBIfam" id="TIGR00228">
    <property type="entry name" value="ruvC"/>
    <property type="match status" value="1"/>
</dbReference>
<keyword evidence="11" id="KW-0234">DNA repair</keyword>
<evidence type="ECO:0000256" key="5">
    <source>
        <dbReference type="ARBA" id="ARBA00022759"/>
    </source>
</evidence>
<keyword evidence="5" id="KW-0255">Endonuclease</keyword>
<evidence type="ECO:0000256" key="7">
    <source>
        <dbReference type="ARBA" id="ARBA00022801"/>
    </source>
</evidence>
<dbReference type="Pfam" id="PF02075">
    <property type="entry name" value="RuvC"/>
    <property type="match status" value="1"/>
</dbReference>
<dbReference type="PANTHER" id="PTHR30194:SF3">
    <property type="entry name" value="CROSSOVER JUNCTION ENDODEOXYRIBONUCLEASE RUVC"/>
    <property type="match status" value="1"/>
</dbReference>
<evidence type="ECO:0000256" key="2">
    <source>
        <dbReference type="ARBA" id="ARBA00022490"/>
    </source>
</evidence>
<evidence type="ECO:0000256" key="4">
    <source>
        <dbReference type="ARBA" id="ARBA00022723"/>
    </source>
</evidence>
<dbReference type="PROSITE" id="PS51257">
    <property type="entry name" value="PROKAR_LIPOPROTEIN"/>
    <property type="match status" value="1"/>
</dbReference>
<keyword evidence="6" id="KW-0227">DNA damage</keyword>
<evidence type="ECO:0000256" key="8">
    <source>
        <dbReference type="ARBA" id="ARBA00022842"/>
    </source>
</evidence>
<sequence length="167" mass="17535">MRRILGIDPGSRVTGYGIIESDGNHSIHVASGCIRLRQDELPERLGAIFHEIAALIETHQPGEMAIEDVFVSKSAGSALKLGQARGAAICAGVTAGLPVSEYSPRSVKQAVVGSGGADKDQVQHMVKRLLCLSGDLSADQADALAVALSHAHTSTTMNKLANAGWRR</sequence>
<dbReference type="PRINTS" id="PR00696">
    <property type="entry name" value="RSOLVASERUVC"/>
</dbReference>
<dbReference type="CDD" id="cd16962">
    <property type="entry name" value="RuvC"/>
    <property type="match status" value="1"/>
</dbReference>
<dbReference type="InterPro" id="IPR020563">
    <property type="entry name" value="X-over_junc_endoDNase_Mg_BS"/>
</dbReference>
<dbReference type="AlphaFoldDB" id="A0A3B1AW98"/>
<evidence type="ECO:0000256" key="3">
    <source>
        <dbReference type="ARBA" id="ARBA00022722"/>
    </source>
</evidence>
<dbReference type="EC" id="3.1.22.4" evidence="12"/>
<dbReference type="InterPro" id="IPR012337">
    <property type="entry name" value="RNaseH-like_sf"/>
</dbReference>
<dbReference type="PANTHER" id="PTHR30194">
    <property type="entry name" value="CROSSOVER JUNCTION ENDODEOXYRIBONUCLEASE RUVC"/>
    <property type="match status" value="1"/>
</dbReference>
<keyword evidence="10" id="KW-0233">DNA recombination</keyword>
<dbReference type="InterPro" id="IPR002176">
    <property type="entry name" value="X-over_junc_endoDNase_RuvC"/>
</dbReference>
<keyword evidence="3" id="KW-0540">Nuclease</keyword>
<dbReference type="GO" id="GO:0003677">
    <property type="term" value="F:DNA binding"/>
    <property type="evidence" value="ECO:0007669"/>
    <property type="project" value="UniProtKB-KW"/>
</dbReference>
<keyword evidence="4" id="KW-0479">Metal-binding</keyword>
<keyword evidence="9" id="KW-0238">DNA-binding</keyword>
<dbReference type="GO" id="GO:0008821">
    <property type="term" value="F:crossover junction DNA endonuclease activity"/>
    <property type="evidence" value="ECO:0007669"/>
    <property type="project" value="InterPro"/>
</dbReference>
<keyword evidence="7 12" id="KW-0378">Hydrolase</keyword>
<dbReference type="SUPFAM" id="SSF53098">
    <property type="entry name" value="Ribonuclease H-like"/>
    <property type="match status" value="1"/>
</dbReference>